<sequence>MNNFHSLYTVLLVLPSCLGQSSTDLDTKLRIRRIAGGSSVDSEQLSYITIVSICSSTSGEAFCAGTILSQKVILTASHCTNGFPDQPICISLGEPYQTGRIEPYIEVASIEVHPNYNLPDELSDAINDIALIVLSEDLYYSVKRPSLQI</sequence>
<dbReference type="EMBL" id="CM056743">
    <property type="protein sequence ID" value="KAJ8672955.1"/>
    <property type="molecule type" value="Genomic_DNA"/>
</dbReference>
<name>A0ACC2NNX6_9HYME</name>
<proteinExistence type="predicted"/>
<evidence type="ECO:0000313" key="2">
    <source>
        <dbReference type="Proteomes" id="UP001239111"/>
    </source>
</evidence>
<comment type="caution">
    <text evidence="1">The sequence shown here is derived from an EMBL/GenBank/DDBJ whole genome shotgun (WGS) entry which is preliminary data.</text>
</comment>
<accession>A0ACC2NNX6</accession>
<gene>
    <name evidence="1" type="ORF">QAD02_004216</name>
</gene>
<keyword evidence="2" id="KW-1185">Reference proteome</keyword>
<dbReference type="Proteomes" id="UP001239111">
    <property type="component" value="Chromosome 3"/>
</dbReference>
<evidence type="ECO:0000313" key="1">
    <source>
        <dbReference type="EMBL" id="KAJ8672955.1"/>
    </source>
</evidence>
<reference evidence="1" key="1">
    <citation type="submission" date="2023-04" db="EMBL/GenBank/DDBJ databases">
        <title>A chromosome-level genome assembly of the parasitoid wasp Eretmocerus hayati.</title>
        <authorList>
            <person name="Zhong Y."/>
            <person name="Liu S."/>
            <person name="Liu Y."/>
        </authorList>
    </citation>
    <scope>NUCLEOTIDE SEQUENCE</scope>
    <source>
        <strain evidence="1">ZJU_SS_LIU_2023</strain>
    </source>
</reference>
<organism evidence="1 2">
    <name type="scientific">Eretmocerus hayati</name>
    <dbReference type="NCBI Taxonomy" id="131215"/>
    <lineage>
        <taxon>Eukaryota</taxon>
        <taxon>Metazoa</taxon>
        <taxon>Ecdysozoa</taxon>
        <taxon>Arthropoda</taxon>
        <taxon>Hexapoda</taxon>
        <taxon>Insecta</taxon>
        <taxon>Pterygota</taxon>
        <taxon>Neoptera</taxon>
        <taxon>Endopterygota</taxon>
        <taxon>Hymenoptera</taxon>
        <taxon>Apocrita</taxon>
        <taxon>Proctotrupomorpha</taxon>
        <taxon>Chalcidoidea</taxon>
        <taxon>Aphelinidae</taxon>
        <taxon>Aphelininae</taxon>
        <taxon>Eretmocerus</taxon>
    </lineage>
</organism>
<protein>
    <submittedName>
        <fullName evidence="1">Uncharacterized protein</fullName>
    </submittedName>
</protein>